<evidence type="ECO:0000313" key="2">
    <source>
        <dbReference type="Proteomes" id="UP000236161"/>
    </source>
</evidence>
<accession>A0A2I0B916</accession>
<dbReference type="EMBL" id="KZ451905">
    <property type="protein sequence ID" value="PKA64290.1"/>
    <property type="molecule type" value="Genomic_DNA"/>
</dbReference>
<proteinExistence type="predicted"/>
<dbReference type="Proteomes" id="UP000236161">
    <property type="component" value="Unassembled WGS sequence"/>
</dbReference>
<gene>
    <name evidence="1" type="ORF">AXF42_Ash009510</name>
</gene>
<reference evidence="1 2" key="1">
    <citation type="journal article" date="2017" name="Nature">
        <title>The Apostasia genome and the evolution of orchids.</title>
        <authorList>
            <person name="Zhang G.Q."/>
            <person name="Liu K.W."/>
            <person name="Li Z."/>
            <person name="Lohaus R."/>
            <person name="Hsiao Y.Y."/>
            <person name="Niu S.C."/>
            <person name="Wang J.Y."/>
            <person name="Lin Y.C."/>
            <person name="Xu Q."/>
            <person name="Chen L.J."/>
            <person name="Yoshida K."/>
            <person name="Fujiwara S."/>
            <person name="Wang Z.W."/>
            <person name="Zhang Y.Q."/>
            <person name="Mitsuda N."/>
            <person name="Wang M."/>
            <person name="Liu G.H."/>
            <person name="Pecoraro L."/>
            <person name="Huang H.X."/>
            <person name="Xiao X.J."/>
            <person name="Lin M."/>
            <person name="Wu X.Y."/>
            <person name="Wu W.L."/>
            <person name="Chen Y.Y."/>
            <person name="Chang S.B."/>
            <person name="Sakamoto S."/>
            <person name="Ohme-Takagi M."/>
            <person name="Yagi M."/>
            <person name="Zeng S.J."/>
            <person name="Shen C.Y."/>
            <person name="Yeh C.M."/>
            <person name="Luo Y.B."/>
            <person name="Tsai W.C."/>
            <person name="Van de Peer Y."/>
            <person name="Liu Z.J."/>
        </authorList>
    </citation>
    <scope>NUCLEOTIDE SEQUENCE [LARGE SCALE GENOMIC DNA]</scope>
    <source>
        <strain evidence="2">cv. Shenzhen</strain>
        <tissue evidence="1">Stem</tissue>
    </source>
</reference>
<evidence type="ECO:0000313" key="1">
    <source>
        <dbReference type="EMBL" id="PKA64290.1"/>
    </source>
</evidence>
<organism evidence="1 2">
    <name type="scientific">Apostasia shenzhenica</name>
    <dbReference type="NCBI Taxonomy" id="1088818"/>
    <lineage>
        <taxon>Eukaryota</taxon>
        <taxon>Viridiplantae</taxon>
        <taxon>Streptophyta</taxon>
        <taxon>Embryophyta</taxon>
        <taxon>Tracheophyta</taxon>
        <taxon>Spermatophyta</taxon>
        <taxon>Magnoliopsida</taxon>
        <taxon>Liliopsida</taxon>
        <taxon>Asparagales</taxon>
        <taxon>Orchidaceae</taxon>
        <taxon>Apostasioideae</taxon>
        <taxon>Apostasia</taxon>
    </lineage>
</organism>
<dbReference type="AlphaFoldDB" id="A0A2I0B916"/>
<keyword evidence="2" id="KW-1185">Reference proteome</keyword>
<protein>
    <submittedName>
        <fullName evidence="1">Uncharacterized protein</fullName>
    </submittedName>
</protein>
<sequence>MAYYYSEVKRRLARAGSLTDRKRLQFSLIIKSSENITSSGPNQESVRYEANADLVLSLNKRFLIHENTNTRFEEGAIRSANKE</sequence>
<name>A0A2I0B916_9ASPA</name>